<evidence type="ECO:0000256" key="1">
    <source>
        <dbReference type="SAM" id="SignalP"/>
    </source>
</evidence>
<accession>A0ABD3MAQ2</accession>
<dbReference type="AlphaFoldDB" id="A0ABD3MAQ2"/>
<dbReference type="PANTHER" id="PTHR34123:SF1">
    <property type="entry name" value="OS04G0578200 PROTEIN"/>
    <property type="match status" value="1"/>
</dbReference>
<dbReference type="Pfam" id="PF10184">
    <property type="entry name" value="DUF2358"/>
    <property type="match status" value="1"/>
</dbReference>
<organism evidence="2 3">
    <name type="scientific">Discostella pseudostelligera</name>
    <dbReference type="NCBI Taxonomy" id="259834"/>
    <lineage>
        <taxon>Eukaryota</taxon>
        <taxon>Sar</taxon>
        <taxon>Stramenopiles</taxon>
        <taxon>Ochrophyta</taxon>
        <taxon>Bacillariophyta</taxon>
        <taxon>Coscinodiscophyceae</taxon>
        <taxon>Thalassiosirophycidae</taxon>
        <taxon>Stephanodiscales</taxon>
        <taxon>Stephanodiscaceae</taxon>
        <taxon>Discostella</taxon>
    </lineage>
</organism>
<dbReference type="Proteomes" id="UP001530293">
    <property type="component" value="Unassembled WGS sequence"/>
</dbReference>
<comment type="caution">
    <text evidence="2">The sequence shown here is derived from an EMBL/GenBank/DDBJ whole genome shotgun (WGS) entry which is preliminary data.</text>
</comment>
<feature type="signal peptide" evidence="1">
    <location>
        <begin position="1"/>
        <end position="19"/>
    </location>
</feature>
<feature type="chain" id="PRO_5044835023" evidence="1">
    <location>
        <begin position="20"/>
        <end position="281"/>
    </location>
</feature>
<sequence>MVMLLGPHIFQLVLSPAAAFIIAAQCQRCHRCSLQSNQNRVQEPRSTNFDRSRTQIRGGVDIDEGDCQSSYESSGSFTKGIVSSLTSVTNAILGTFQDNKSSRSAAEEIATLSSAPTSPEELLARIRKEYIENNYLWTGNLDVSCFTSNCTFTDPTLSFVGVDNYVKNVGNLVPAVNFLLGDKNSSRSELLNIALNDDEKYIETRWNMVGELDTLFWKPKIDVIGRTKFWYRSCTMTEGSEAEDKAYQVYFYDEKWEIPAGLALMQLVTKAGTIPNTRETI</sequence>
<evidence type="ECO:0000313" key="2">
    <source>
        <dbReference type="EMBL" id="KAL3759998.1"/>
    </source>
</evidence>
<dbReference type="EMBL" id="JALLBG020000195">
    <property type="protein sequence ID" value="KAL3759998.1"/>
    <property type="molecule type" value="Genomic_DNA"/>
</dbReference>
<gene>
    <name evidence="2" type="ORF">ACHAWU_000621</name>
</gene>
<reference evidence="2 3" key="1">
    <citation type="submission" date="2024-10" db="EMBL/GenBank/DDBJ databases">
        <title>Updated reference genomes for cyclostephanoid diatoms.</title>
        <authorList>
            <person name="Roberts W.R."/>
            <person name="Alverson A.J."/>
        </authorList>
    </citation>
    <scope>NUCLEOTIDE SEQUENCE [LARGE SCALE GENOMIC DNA]</scope>
    <source>
        <strain evidence="2 3">AJA232-27</strain>
    </source>
</reference>
<keyword evidence="1" id="KW-0732">Signal</keyword>
<dbReference type="PANTHER" id="PTHR34123">
    <property type="entry name" value="OS04G0578200 PROTEIN"/>
    <property type="match status" value="1"/>
</dbReference>
<protein>
    <submittedName>
        <fullName evidence="2">Uncharacterized protein</fullName>
    </submittedName>
</protein>
<name>A0ABD3MAQ2_9STRA</name>
<evidence type="ECO:0000313" key="3">
    <source>
        <dbReference type="Proteomes" id="UP001530293"/>
    </source>
</evidence>
<keyword evidence="3" id="KW-1185">Reference proteome</keyword>
<proteinExistence type="predicted"/>
<dbReference type="InterPro" id="IPR018790">
    <property type="entry name" value="DUF2358"/>
</dbReference>